<feature type="transmembrane region" description="Helical" evidence="1">
    <location>
        <begin position="295"/>
        <end position="312"/>
    </location>
</feature>
<feature type="transmembrane region" description="Helical" evidence="1">
    <location>
        <begin position="9"/>
        <end position="28"/>
    </location>
</feature>
<evidence type="ECO:0000313" key="2">
    <source>
        <dbReference type="EMBL" id="KAF2493687.1"/>
    </source>
</evidence>
<organism evidence="2 3">
    <name type="scientific">Lophium mytilinum</name>
    <dbReference type="NCBI Taxonomy" id="390894"/>
    <lineage>
        <taxon>Eukaryota</taxon>
        <taxon>Fungi</taxon>
        <taxon>Dikarya</taxon>
        <taxon>Ascomycota</taxon>
        <taxon>Pezizomycotina</taxon>
        <taxon>Dothideomycetes</taxon>
        <taxon>Pleosporomycetidae</taxon>
        <taxon>Mytilinidiales</taxon>
        <taxon>Mytilinidiaceae</taxon>
        <taxon>Lophium</taxon>
    </lineage>
</organism>
<dbReference type="PROSITE" id="PS51257">
    <property type="entry name" value="PROKAR_LIPOPROTEIN"/>
    <property type="match status" value="1"/>
</dbReference>
<proteinExistence type="predicted"/>
<dbReference type="InterPro" id="IPR029675">
    <property type="entry name" value="PGAP4"/>
</dbReference>
<protein>
    <recommendedName>
        <fullName evidence="4">Integral membrane protein</fullName>
    </recommendedName>
</protein>
<evidence type="ECO:0008006" key="4">
    <source>
        <dbReference type="Google" id="ProtNLM"/>
    </source>
</evidence>
<dbReference type="CDD" id="cd22189">
    <property type="entry name" value="PGAP4-like_fungal"/>
    <property type="match status" value="1"/>
</dbReference>
<keyword evidence="1" id="KW-0812">Transmembrane</keyword>
<dbReference type="GO" id="GO:0006506">
    <property type="term" value="P:GPI anchor biosynthetic process"/>
    <property type="evidence" value="ECO:0007669"/>
    <property type="project" value="InterPro"/>
</dbReference>
<keyword evidence="1" id="KW-0472">Membrane</keyword>
<keyword evidence="1" id="KW-1133">Transmembrane helix</keyword>
<keyword evidence="3" id="KW-1185">Reference proteome</keyword>
<sequence>MRYLQSLPAVLRTLLTITILFSACILYGHGHFYRDPGSVFFDESRAYGRWYTAFRENQAAALITEVEAQGALLGENADNMGFTKARYNASMCATFLTVRRDVEKQYLETSLGSFLAGLTQPERRDVNVQIFFANTEPTQHTTYNKPWLRHLVDRVYSYTDILPAEEVPSFHALETAGKTVLSKAPLDYAHALQQCYDTTASPYIALFEDDIIAADGWFARSLWAARETARHTEQEGKAGKWVYVRTFNQERSTGWSSKHIGGNHELPISLAIGSTLYVILCLLRSKTHPHVDRASAFVISFIAIPAFVVLFFQSGKASLLPPAPGVRPESFGCCNQALVFNREHIPGLVGYMRQWAEKGVHDMLIRDWAWEQGLQRYSAYPMLAQHVGARSSIQRSAGESKKVWSMAFETLNPRRLAREHAKTVRSLYG</sequence>
<dbReference type="GO" id="GO:0000139">
    <property type="term" value="C:Golgi membrane"/>
    <property type="evidence" value="ECO:0007669"/>
    <property type="project" value="InterPro"/>
</dbReference>
<dbReference type="OrthoDB" id="2016523at2759"/>
<evidence type="ECO:0000256" key="1">
    <source>
        <dbReference type="SAM" id="Phobius"/>
    </source>
</evidence>
<gene>
    <name evidence="2" type="ORF">BU16DRAFT_464268</name>
</gene>
<dbReference type="AlphaFoldDB" id="A0A6A6QS34"/>
<dbReference type="Proteomes" id="UP000799750">
    <property type="component" value="Unassembled WGS sequence"/>
</dbReference>
<dbReference type="GO" id="GO:0016757">
    <property type="term" value="F:glycosyltransferase activity"/>
    <property type="evidence" value="ECO:0007669"/>
    <property type="project" value="InterPro"/>
</dbReference>
<dbReference type="PANTHER" id="PTHR31410:SF1">
    <property type="entry name" value="POST-GPI ATTACHMENT TO PROTEINS FACTOR 4"/>
    <property type="match status" value="1"/>
</dbReference>
<dbReference type="PANTHER" id="PTHR31410">
    <property type="entry name" value="TRANSMEMBRANE PROTEIN 246"/>
    <property type="match status" value="1"/>
</dbReference>
<accession>A0A6A6QS34</accession>
<reference evidence="2" key="1">
    <citation type="journal article" date="2020" name="Stud. Mycol.">
        <title>101 Dothideomycetes genomes: a test case for predicting lifestyles and emergence of pathogens.</title>
        <authorList>
            <person name="Haridas S."/>
            <person name="Albert R."/>
            <person name="Binder M."/>
            <person name="Bloem J."/>
            <person name="Labutti K."/>
            <person name="Salamov A."/>
            <person name="Andreopoulos B."/>
            <person name="Baker S."/>
            <person name="Barry K."/>
            <person name="Bills G."/>
            <person name="Bluhm B."/>
            <person name="Cannon C."/>
            <person name="Castanera R."/>
            <person name="Culley D."/>
            <person name="Daum C."/>
            <person name="Ezra D."/>
            <person name="Gonzalez J."/>
            <person name="Henrissat B."/>
            <person name="Kuo A."/>
            <person name="Liang C."/>
            <person name="Lipzen A."/>
            <person name="Lutzoni F."/>
            <person name="Magnuson J."/>
            <person name="Mondo S."/>
            <person name="Nolan M."/>
            <person name="Ohm R."/>
            <person name="Pangilinan J."/>
            <person name="Park H.-J."/>
            <person name="Ramirez L."/>
            <person name="Alfaro M."/>
            <person name="Sun H."/>
            <person name="Tritt A."/>
            <person name="Yoshinaga Y."/>
            <person name="Zwiers L.-H."/>
            <person name="Turgeon B."/>
            <person name="Goodwin S."/>
            <person name="Spatafora J."/>
            <person name="Crous P."/>
            <person name="Grigoriev I."/>
        </authorList>
    </citation>
    <scope>NUCLEOTIDE SEQUENCE</scope>
    <source>
        <strain evidence="2">CBS 269.34</strain>
    </source>
</reference>
<feature type="transmembrane region" description="Helical" evidence="1">
    <location>
        <begin position="266"/>
        <end position="283"/>
    </location>
</feature>
<dbReference type="EMBL" id="MU004191">
    <property type="protein sequence ID" value="KAF2493687.1"/>
    <property type="molecule type" value="Genomic_DNA"/>
</dbReference>
<evidence type="ECO:0000313" key="3">
    <source>
        <dbReference type="Proteomes" id="UP000799750"/>
    </source>
</evidence>
<name>A0A6A6QS34_9PEZI</name>